<name>W4ME86_9BACT</name>
<sequence length="126" mass="14358">MRDRELSRVVLTLDETQFLLGRRMRQRELRTHHMIRYLSSEDGDEMRALFLLLTQGLHAGEYLSNLRSHVTSGGHQGMAQGQQQLQLVVSTRRGIGQRRHEFEPRVAMGNGLAMSTAVTGIFGRQI</sequence>
<accession>W4ME86</accession>
<dbReference type="AlphaFoldDB" id="W4ME86"/>
<reference evidence="1 2" key="1">
    <citation type="journal article" date="2014" name="Nature">
        <title>An environmental bacterial taxon with a large and distinct metabolic repertoire.</title>
        <authorList>
            <person name="Wilson M.C."/>
            <person name="Mori T."/>
            <person name="Ruckert C."/>
            <person name="Uria A.R."/>
            <person name="Helf M.J."/>
            <person name="Takada K."/>
            <person name="Gernert C."/>
            <person name="Steffens U.A."/>
            <person name="Heycke N."/>
            <person name="Schmitt S."/>
            <person name="Rinke C."/>
            <person name="Helfrich E.J."/>
            <person name="Brachmann A.O."/>
            <person name="Gurgui C."/>
            <person name="Wakimoto T."/>
            <person name="Kracht M."/>
            <person name="Crusemann M."/>
            <person name="Hentschel U."/>
            <person name="Abe I."/>
            <person name="Matsunaga S."/>
            <person name="Kalinowski J."/>
            <person name="Takeyama H."/>
            <person name="Piel J."/>
        </authorList>
    </citation>
    <scope>NUCLEOTIDE SEQUENCE [LARGE SCALE GENOMIC DNA]</scope>
    <source>
        <strain evidence="2">TSY2</strain>
    </source>
</reference>
<evidence type="ECO:0000313" key="2">
    <source>
        <dbReference type="Proteomes" id="UP000019140"/>
    </source>
</evidence>
<dbReference type="EMBL" id="AZHX01000205">
    <property type="protein sequence ID" value="ETX08495.1"/>
    <property type="molecule type" value="Genomic_DNA"/>
</dbReference>
<dbReference type="HOGENOM" id="CLU_1977511_0_0_7"/>
<organism evidence="1 2">
    <name type="scientific">Candidatus Entotheonella gemina</name>
    <dbReference type="NCBI Taxonomy" id="1429439"/>
    <lineage>
        <taxon>Bacteria</taxon>
        <taxon>Pseudomonadati</taxon>
        <taxon>Nitrospinota/Tectimicrobiota group</taxon>
        <taxon>Candidatus Tectimicrobiota</taxon>
        <taxon>Candidatus Entotheonellia</taxon>
        <taxon>Candidatus Entotheonellales</taxon>
        <taxon>Candidatus Entotheonellaceae</taxon>
        <taxon>Candidatus Entotheonella</taxon>
    </lineage>
</organism>
<evidence type="ECO:0000313" key="1">
    <source>
        <dbReference type="EMBL" id="ETX08495.1"/>
    </source>
</evidence>
<keyword evidence="2" id="KW-1185">Reference proteome</keyword>
<gene>
    <name evidence="1" type="ORF">ETSY2_05080</name>
</gene>
<comment type="caution">
    <text evidence="1">The sequence shown here is derived from an EMBL/GenBank/DDBJ whole genome shotgun (WGS) entry which is preliminary data.</text>
</comment>
<proteinExistence type="predicted"/>
<dbReference type="Proteomes" id="UP000019140">
    <property type="component" value="Unassembled WGS sequence"/>
</dbReference>
<protein>
    <submittedName>
        <fullName evidence="1">Uncharacterized protein</fullName>
    </submittedName>
</protein>